<evidence type="ECO:0000256" key="1">
    <source>
        <dbReference type="SAM" id="Coils"/>
    </source>
</evidence>
<feature type="coiled-coil region" evidence="1">
    <location>
        <begin position="75"/>
        <end position="102"/>
    </location>
</feature>
<evidence type="ECO:0000256" key="2">
    <source>
        <dbReference type="SAM" id="MobiDB-lite"/>
    </source>
</evidence>
<accession>A0ABU6UMT0</accession>
<organism evidence="3 4">
    <name type="scientific">Stylosanthes scabra</name>
    <dbReference type="NCBI Taxonomy" id="79078"/>
    <lineage>
        <taxon>Eukaryota</taxon>
        <taxon>Viridiplantae</taxon>
        <taxon>Streptophyta</taxon>
        <taxon>Embryophyta</taxon>
        <taxon>Tracheophyta</taxon>
        <taxon>Spermatophyta</taxon>
        <taxon>Magnoliopsida</taxon>
        <taxon>eudicotyledons</taxon>
        <taxon>Gunneridae</taxon>
        <taxon>Pentapetalae</taxon>
        <taxon>rosids</taxon>
        <taxon>fabids</taxon>
        <taxon>Fabales</taxon>
        <taxon>Fabaceae</taxon>
        <taxon>Papilionoideae</taxon>
        <taxon>50 kb inversion clade</taxon>
        <taxon>dalbergioids sensu lato</taxon>
        <taxon>Dalbergieae</taxon>
        <taxon>Pterocarpus clade</taxon>
        <taxon>Stylosanthes</taxon>
    </lineage>
</organism>
<comment type="caution">
    <text evidence="3">The sequence shown here is derived from an EMBL/GenBank/DDBJ whole genome shotgun (WGS) entry which is preliminary data.</text>
</comment>
<keyword evidence="4" id="KW-1185">Reference proteome</keyword>
<reference evidence="3 4" key="1">
    <citation type="journal article" date="2023" name="Plants (Basel)">
        <title>Bridging the Gap: Combining Genomics and Transcriptomics Approaches to Understand Stylosanthes scabra, an Orphan Legume from the Brazilian Caatinga.</title>
        <authorList>
            <person name="Ferreira-Neto J.R.C."/>
            <person name="da Silva M.D."/>
            <person name="Binneck E."/>
            <person name="de Melo N.F."/>
            <person name="da Silva R.H."/>
            <person name="de Melo A.L.T.M."/>
            <person name="Pandolfi V."/>
            <person name="Bustamante F.O."/>
            <person name="Brasileiro-Vidal A.C."/>
            <person name="Benko-Iseppon A.M."/>
        </authorList>
    </citation>
    <scope>NUCLEOTIDE SEQUENCE [LARGE SCALE GENOMIC DNA]</scope>
    <source>
        <tissue evidence="3">Leaves</tissue>
    </source>
</reference>
<protein>
    <submittedName>
        <fullName evidence="3">Uncharacterized protein</fullName>
    </submittedName>
</protein>
<dbReference type="EMBL" id="JASCZI010121682">
    <property type="protein sequence ID" value="MED6162630.1"/>
    <property type="molecule type" value="Genomic_DNA"/>
</dbReference>
<dbReference type="Proteomes" id="UP001341840">
    <property type="component" value="Unassembled WGS sequence"/>
</dbReference>
<gene>
    <name evidence="3" type="ORF">PIB30_072298</name>
</gene>
<feature type="compositionally biased region" description="Pro residues" evidence="2">
    <location>
        <begin position="147"/>
        <end position="166"/>
    </location>
</feature>
<keyword evidence="1" id="KW-0175">Coiled coil</keyword>
<evidence type="ECO:0000313" key="4">
    <source>
        <dbReference type="Proteomes" id="UP001341840"/>
    </source>
</evidence>
<proteinExistence type="predicted"/>
<evidence type="ECO:0000313" key="3">
    <source>
        <dbReference type="EMBL" id="MED6162630.1"/>
    </source>
</evidence>
<sequence length="212" mass="23993">MVSFPCENSETQDKRVTVETVKFLPCHEMECNLENFWNIIRGNRNEIVNTISPQRGWNVNPQCTNASTCSGLDVREHITLLNREIQQQAEEYKREMEAWKKRYETDVTRLQTPLDTQSAEFDQWKSHVSQMYTFMQQMQPTSSSAAMPPPPPPAPFSARPPRPPPTVTASAPTRSDTHPDDGLPLTTRTTISEAVDNADAIIQHCSSAWTSS</sequence>
<feature type="region of interest" description="Disordered" evidence="2">
    <location>
        <begin position="138"/>
        <end position="187"/>
    </location>
</feature>
<name>A0ABU6UMT0_9FABA</name>